<name>A0A5C5X6B0_9PLAN</name>
<dbReference type="GO" id="GO:0006355">
    <property type="term" value="P:regulation of DNA-templated transcription"/>
    <property type="evidence" value="ECO:0007669"/>
    <property type="project" value="InterPro"/>
</dbReference>
<sequence length="71" mass="8188">MISRLTCPICKNDLPVEIDGDSALFPFCSKRCKYVDLNRWMTGEYMVVEDLSPEQIESQLMNEEFPPEGLD</sequence>
<dbReference type="Gene3D" id="3.30.50.10">
    <property type="entry name" value="Erythroid Transcription Factor GATA-1, subunit A"/>
    <property type="match status" value="1"/>
</dbReference>
<evidence type="ECO:0000313" key="4">
    <source>
        <dbReference type="EMBL" id="TWT57542.1"/>
    </source>
</evidence>
<dbReference type="InterPro" id="IPR013088">
    <property type="entry name" value="Znf_NHR/GATA"/>
</dbReference>
<dbReference type="OrthoDB" id="9809663at2"/>
<protein>
    <recommendedName>
        <fullName evidence="3">DNA gyrase inhibitor YacG</fullName>
    </recommendedName>
</protein>
<evidence type="ECO:0000256" key="2">
    <source>
        <dbReference type="ARBA" id="ARBA00022833"/>
    </source>
</evidence>
<organism evidence="4 5">
    <name type="scientific">Thalassoglobus neptunius</name>
    <dbReference type="NCBI Taxonomy" id="1938619"/>
    <lineage>
        <taxon>Bacteria</taxon>
        <taxon>Pseudomonadati</taxon>
        <taxon>Planctomycetota</taxon>
        <taxon>Planctomycetia</taxon>
        <taxon>Planctomycetales</taxon>
        <taxon>Planctomycetaceae</taxon>
        <taxon>Thalassoglobus</taxon>
    </lineage>
</organism>
<comment type="subunit">
    <text evidence="3">Interacts with GyrB.</text>
</comment>
<dbReference type="InterPro" id="IPR005584">
    <property type="entry name" value="DNA_gyrase_inhibitor_YacG"/>
</dbReference>
<dbReference type="RefSeq" id="WP_146507367.1">
    <property type="nucleotide sequence ID" value="NZ_SIHI01000001.1"/>
</dbReference>
<keyword evidence="1 3" id="KW-0479">Metal-binding</keyword>
<feature type="binding site" evidence="3">
    <location>
        <position position="28"/>
    </location>
    <ligand>
        <name>Zn(2+)</name>
        <dbReference type="ChEBI" id="CHEBI:29105"/>
    </ligand>
</feature>
<comment type="function">
    <text evidence="3">Inhibits all the catalytic activities of DNA gyrase by preventing its interaction with DNA. Acts by binding directly to the C-terminal domain of GyrB, which probably disrupts DNA binding by the gyrase.</text>
</comment>
<dbReference type="SUPFAM" id="SSF57716">
    <property type="entry name" value="Glucocorticoid receptor-like (DNA-binding domain)"/>
    <property type="match status" value="1"/>
</dbReference>
<dbReference type="HAMAP" id="MF_00649">
    <property type="entry name" value="DNA_gyrase_inhibitor_YacG"/>
    <property type="match status" value="1"/>
</dbReference>
<comment type="cofactor">
    <cofactor evidence="3">
        <name>Zn(2+)</name>
        <dbReference type="ChEBI" id="CHEBI:29105"/>
    </cofactor>
    <text evidence="3">Binds 1 zinc ion.</text>
</comment>
<proteinExistence type="inferred from homology"/>
<reference evidence="4 5" key="1">
    <citation type="submission" date="2019-02" db="EMBL/GenBank/DDBJ databases">
        <title>Deep-cultivation of Planctomycetes and their phenomic and genomic characterization uncovers novel biology.</title>
        <authorList>
            <person name="Wiegand S."/>
            <person name="Jogler M."/>
            <person name="Boedeker C."/>
            <person name="Pinto D."/>
            <person name="Vollmers J."/>
            <person name="Rivas-Marin E."/>
            <person name="Kohn T."/>
            <person name="Peeters S.H."/>
            <person name="Heuer A."/>
            <person name="Rast P."/>
            <person name="Oberbeckmann S."/>
            <person name="Bunk B."/>
            <person name="Jeske O."/>
            <person name="Meyerdierks A."/>
            <person name="Storesund J.E."/>
            <person name="Kallscheuer N."/>
            <person name="Luecker S."/>
            <person name="Lage O.M."/>
            <person name="Pohl T."/>
            <person name="Merkel B.J."/>
            <person name="Hornburger P."/>
            <person name="Mueller R.-W."/>
            <person name="Bruemmer F."/>
            <person name="Labrenz M."/>
            <person name="Spormann A.M."/>
            <person name="Op Den Camp H."/>
            <person name="Overmann J."/>
            <person name="Amann R."/>
            <person name="Jetten M.S.M."/>
            <person name="Mascher T."/>
            <person name="Medema M.H."/>
            <person name="Devos D.P."/>
            <person name="Kaster A.-K."/>
            <person name="Ovreas L."/>
            <person name="Rohde M."/>
            <person name="Galperin M.Y."/>
            <person name="Jogler C."/>
        </authorList>
    </citation>
    <scope>NUCLEOTIDE SEQUENCE [LARGE SCALE GENOMIC DNA]</scope>
    <source>
        <strain evidence="4 5">KOR42</strain>
    </source>
</reference>
<feature type="binding site" evidence="3">
    <location>
        <position position="32"/>
    </location>
    <ligand>
        <name>Zn(2+)</name>
        <dbReference type="ChEBI" id="CHEBI:29105"/>
    </ligand>
</feature>
<comment type="similarity">
    <text evidence="3">Belongs to the DNA gyrase inhibitor YacG family.</text>
</comment>
<accession>A0A5C5X6B0</accession>
<evidence type="ECO:0000313" key="5">
    <source>
        <dbReference type="Proteomes" id="UP000317243"/>
    </source>
</evidence>
<gene>
    <name evidence="3" type="primary">yacG</name>
    <name evidence="4" type="ORF">KOR42_09030</name>
</gene>
<dbReference type="Pfam" id="PF03884">
    <property type="entry name" value="YacG"/>
    <property type="match status" value="1"/>
</dbReference>
<dbReference type="EMBL" id="SIHI01000001">
    <property type="protein sequence ID" value="TWT57542.1"/>
    <property type="molecule type" value="Genomic_DNA"/>
</dbReference>
<keyword evidence="2 3" id="KW-0862">Zinc</keyword>
<feature type="binding site" evidence="3">
    <location>
        <position position="10"/>
    </location>
    <ligand>
        <name>Zn(2+)</name>
        <dbReference type="ChEBI" id="CHEBI:29105"/>
    </ligand>
</feature>
<evidence type="ECO:0000256" key="1">
    <source>
        <dbReference type="ARBA" id="ARBA00022723"/>
    </source>
</evidence>
<dbReference type="PANTHER" id="PTHR36150:SF1">
    <property type="entry name" value="DNA GYRASE INHIBITOR YACG"/>
    <property type="match status" value="1"/>
</dbReference>
<dbReference type="GO" id="GO:0008657">
    <property type="term" value="F:DNA topoisomerase type II (double strand cut, ATP-hydrolyzing) inhibitor activity"/>
    <property type="evidence" value="ECO:0007669"/>
    <property type="project" value="UniProtKB-UniRule"/>
</dbReference>
<dbReference type="AlphaFoldDB" id="A0A5C5X6B0"/>
<feature type="binding site" evidence="3">
    <location>
        <position position="7"/>
    </location>
    <ligand>
        <name>Zn(2+)</name>
        <dbReference type="ChEBI" id="CHEBI:29105"/>
    </ligand>
</feature>
<dbReference type="Proteomes" id="UP000317243">
    <property type="component" value="Unassembled WGS sequence"/>
</dbReference>
<comment type="caution">
    <text evidence="4">The sequence shown here is derived from an EMBL/GenBank/DDBJ whole genome shotgun (WGS) entry which is preliminary data.</text>
</comment>
<keyword evidence="5" id="KW-1185">Reference proteome</keyword>
<evidence type="ECO:0000256" key="3">
    <source>
        <dbReference type="HAMAP-Rule" id="MF_00649"/>
    </source>
</evidence>
<dbReference type="PANTHER" id="PTHR36150">
    <property type="entry name" value="DNA GYRASE INHIBITOR YACG"/>
    <property type="match status" value="1"/>
</dbReference>
<dbReference type="GO" id="GO:0008270">
    <property type="term" value="F:zinc ion binding"/>
    <property type="evidence" value="ECO:0007669"/>
    <property type="project" value="UniProtKB-UniRule"/>
</dbReference>